<name>F0R631_PHOSB</name>
<dbReference type="STRING" id="667015.Bacsa_0193"/>
<accession>F0R631</accession>
<dbReference type="AlphaFoldDB" id="F0R631"/>
<evidence type="ECO:0000313" key="2">
    <source>
        <dbReference type="Proteomes" id="UP000007486"/>
    </source>
</evidence>
<dbReference type="KEGG" id="bsa:Bacsa_0193"/>
<proteinExistence type="predicted"/>
<keyword evidence="2" id="KW-1185">Reference proteome</keyword>
<sequence length="53" mass="6522">MSDELSNYIRGTCQIHSSITYNYFLNKPIEKNERYRVKLQKVFYFCTEIELMY</sequence>
<reference evidence="1 2" key="1">
    <citation type="journal article" date="2011" name="Stand. Genomic Sci.">
        <title>Complete genome sequence of Bacteroides salanitronis type strain (BL78).</title>
        <authorList>
            <person name="Gronow S."/>
            <person name="Held B."/>
            <person name="Lucas S."/>
            <person name="Lapidus A."/>
            <person name="Del Rio T.G."/>
            <person name="Nolan M."/>
            <person name="Tice H."/>
            <person name="Deshpande S."/>
            <person name="Cheng J.F."/>
            <person name="Pitluck S."/>
            <person name="Liolios K."/>
            <person name="Pagani I."/>
            <person name="Ivanova N."/>
            <person name="Mavromatis K."/>
            <person name="Pati A."/>
            <person name="Tapia R."/>
            <person name="Han C."/>
            <person name="Goodwin L."/>
            <person name="Chen A."/>
            <person name="Palaniappan K."/>
            <person name="Land M."/>
            <person name="Hauser L."/>
            <person name="Chang Y.J."/>
            <person name="Jeffries C.D."/>
            <person name="Brambilla E.M."/>
            <person name="Rohde M."/>
            <person name="Goker M."/>
            <person name="Detter J.C."/>
            <person name="Woyke T."/>
            <person name="Bristow J."/>
            <person name="Markowitz V."/>
            <person name="Hugenholtz P."/>
            <person name="Kyrpides N.C."/>
            <person name="Klenk H.P."/>
            <person name="Eisen J.A."/>
        </authorList>
    </citation>
    <scope>NUCLEOTIDE SEQUENCE [LARGE SCALE GENOMIC DNA]</scope>
    <source>
        <strain evidence="1 2">DSM 18170</strain>
    </source>
</reference>
<evidence type="ECO:0000313" key="1">
    <source>
        <dbReference type="EMBL" id="ADY34804.1"/>
    </source>
</evidence>
<dbReference type="HOGENOM" id="CLU_3058709_0_0_10"/>
<dbReference type="Proteomes" id="UP000007486">
    <property type="component" value="Chromosome"/>
</dbReference>
<dbReference type="EMBL" id="CP002530">
    <property type="protein sequence ID" value="ADY34804.1"/>
    <property type="molecule type" value="Genomic_DNA"/>
</dbReference>
<organism evidence="1 2">
    <name type="scientific">Phocaeicola salanitronis (strain DSM 18170 / JCM 13657 / CCUG 60908 / BL78)</name>
    <name type="common">Bacteroides salanitronis</name>
    <dbReference type="NCBI Taxonomy" id="667015"/>
    <lineage>
        <taxon>Bacteria</taxon>
        <taxon>Pseudomonadati</taxon>
        <taxon>Bacteroidota</taxon>
        <taxon>Bacteroidia</taxon>
        <taxon>Bacteroidales</taxon>
        <taxon>Bacteroidaceae</taxon>
        <taxon>Phocaeicola</taxon>
    </lineage>
</organism>
<protein>
    <submittedName>
        <fullName evidence="1">Uncharacterized protein</fullName>
    </submittedName>
</protein>
<gene>
    <name evidence="1" type="ordered locus">Bacsa_0193</name>
</gene>